<comment type="subcellular location">
    <subcellularLocation>
        <location evidence="1">Cell membrane</location>
        <topology evidence="1">Multi-pass membrane protein</topology>
    </subcellularLocation>
</comment>
<comment type="caution">
    <text evidence="8">The sequence shown here is derived from an EMBL/GenBank/DDBJ whole genome shotgun (WGS) entry which is preliminary data.</text>
</comment>
<dbReference type="InterPro" id="IPR023214">
    <property type="entry name" value="HAD_sf"/>
</dbReference>
<keyword evidence="9" id="KW-1185">Reference proteome</keyword>
<dbReference type="GO" id="GO:1902600">
    <property type="term" value="P:proton transmembrane transport"/>
    <property type="evidence" value="ECO:0007669"/>
    <property type="project" value="TreeGrafter"/>
</dbReference>
<evidence type="ECO:0000256" key="6">
    <source>
        <dbReference type="SAM" id="Phobius"/>
    </source>
</evidence>
<dbReference type="Gene3D" id="3.40.1110.10">
    <property type="entry name" value="Calcium-transporting ATPase, cytoplasmic domain N"/>
    <property type="match status" value="1"/>
</dbReference>
<dbReference type="GO" id="GO:0005391">
    <property type="term" value="F:P-type sodium:potassium-exchanging transporter activity"/>
    <property type="evidence" value="ECO:0007669"/>
    <property type="project" value="TreeGrafter"/>
</dbReference>
<dbReference type="PRINTS" id="PR00119">
    <property type="entry name" value="CATATPASE"/>
</dbReference>
<dbReference type="GO" id="GO:0036376">
    <property type="term" value="P:sodium ion export across plasma membrane"/>
    <property type="evidence" value="ECO:0007669"/>
    <property type="project" value="TreeGrafter"/>
</dbReference>
<keyword evidence="5 6" id="KW-0472">Membrane</keyword>
<evidence type="ECO:0000256" key="3">
    <source>
        <dbReference type="ARBA" id="ARBA00022692"/>
    </source>
</evidence>
<dbReference type="Gene3D" id="1.20.1110.10">
    <property type="entry name" value="Calcium-transporting ATPase, transmembrane domain"/>
    <property type="match status" value="2"/>
</dbReference>
<dbReference type="InterPro" id="IPR023298">
    <property type="entry name" value="ATPase_P-typ_TM_dom_sf"/>
</dbReference>
<dbReference type="Proteomes" id="UP000789375">
    <property type="component" value="Unassembled WGS sequence"/>
</dbReference>
<dbReference type="GO" id="GO:0006883">
    <property type="term" value="P:intracellular sodium ion homeostasis"/>
    <property type="evidence" value="ECO:0007669"/>
    <property type="project" value="TreeGrafter"/>
</dbReference>
<evidence type="ECO:0000256" key="4">
    <source>
        <dbReference type="ARBA" id="ARBA00022989"/>
    </source>
</evidence>
<feature type="transmembrane region" description="Helical" evidence="6">
    <location>
        <begin position="398"/>
        <end position="420"/>
    </location>
</feature>
<dbReference type="InterPro" id="IPR036412">
    <property type="entry name" value="HAD-like_sf"/>
</dbReference>
<sequence length="470" mass="53271">TFRWVAWLRVYYSGFLTLSGMLVNTIGVTVAFEPERMPVAVTLCLTLIAKRSYREKFLCKTLPVVETLGCEKTGTLTENKMFINNVSFVTKEMKPQECKDILRTGHPEKKAVRTLQLAAGLCNAAIFDAASMTLPVYERVINGDATDYSLLRFAEDLRGAPEVLLERCSFYFHPDGSEKPLDHESRNLWLFRIHGQGRVSVNLLILNQTLDPPRAVIPEVVKKCRKAGVRVFMVTVDDINNIIKKEDIGDTSMFRRNLDSEEDDYQLNVNSLSLTRKDLFNANLISKHWDVIAIYSEIAFSRTKLEQKLKIVTKLQSRGNVVGVTAGSWSEMWPVLANVLVGIPLPLSLFLMIVVCCITDIFPSLSLTHEKPELDLISRKPRKVTRDHLVDAKLLLQAYGFIGMTEMFFAHWMFFTYLSFYGGISFRDTHLTTGEMGFMGKTMDELNELNYTGQSIIFATLLGVGAKIRY</sequence>
<dbReference type="Pfam" id="PF00689">
    <property type="entry name" value="Cation_ATPase_C"/>
    <property type="match status" value="1"/>
</dbReference>
<dbReference type="AlphaFoldDB" id="A0A9N8VJA7"/>
<organism evidence="8 9">
    <name type="scientific">Funneliformis mosseae</name>
    <name type="common">Endomycorrhizal fungus</name>
    <name type="synonym">Glomus mosseae</name>
    <dbReference type="NCBI Taxonomy" id="27381"/>
    <lineage>
        <taxon>Eukaryota</taxon>
        <taxon>Fungi</taxon>
        <taxon>Fungi incertae sedis</taxon>
        <taxon>Mucoromycota</taxon>
        <taxon>Glomeromycotina</taxon>
        <taxon>Glomeromycetes</taxon>
        <taxon>Glomerales</taxon>
        <taxon>Glomeraceae</taxon>
        <taxon>Funneliformis</taxon>
    </lineage>
</organism>
<proteinExistence type="predicted"/>
<dbReference type="Gene3D" id="3.40.50.1000">
    <property type="entry name" value="HAD superfamily/HAD-like"/>
    <property type="match status" value="1"/>
</dbReference>
<protein>
    <submittedName>
        <fullName evidence="8">2092_t:CDS:1</fullName>
    </submittedName>
</protein>
<evidence type="ECO:0000256" key="5">
    <source>
        <dbReference type="ARBA" id="ARBA00023136"/>
    </source>
</evidence>
<dbReference type="SUPFAM" id="SSF56784">
    <property type="entry name" value="HAD-like"/>
    <property type="match status" value="1"/>
</dbReference>
<feature type="transmembrane region" description="Helical" evidence="6">
    <location>
        <begin position="12"/>
        <end position="32"/>
    </location>
</feature>
<dbReference type="InterPro" id="IPR006068">
    <property type="entry name" value="ATPase_P-typ_cation-transptr_C"/>
</dbReference>
<feature type="domain" description="Cation-transporting P-type ATPase C-terminal" evidence="7">
    <location>
        <begin position="344"/>
        <end position="461"/>
    </location>
</feature>
<dbReference type="PANTHER" id="PTHR43294">
    <property type="entry name" value="SODIUM/POTASSIUM-TRANSPORTING ATPASE SUBUNIT ALPHA"/>
    <property type="match status" value="1"/>
</dbReference>
<dbReference type="PANTHER" id="PTHR43294:SF21">
    <property type="entry name" value="CATION TRANSPORTING ATPASE"/>
    <property type="match status" value="1"/>
</dbReference>
<evidence type="ECO:0000313" key="9">
    <source>
        <dbReference type="Proteomes" id="UP000789375"/>
    </source>
</evidence>
<gene>
    <name evidence="8" type="ORF">FMOSSE_LOCUS1476</name>
</gene>
<keyword evidence="4 6" id="KW-1133">Transmembrane helix</keyword>
<evidence type="ECO:0000256" key="1">
    <source>
        <dbReference type="ARBA" id="ARBA00004651"/>
    </source>
</evidence>
<dbReference type="GO" id="GO:0000166">
    <property type="term" value="F:nucleotide binding"/>
    <property type="evidence" value="ECO:0007669"/>
    <property type="project" value="InterPro"/>
</dbReference>
<keyword evidence="2" id="KW-1003">Cell membrane</keyword>
<feature type="transmembrane region" description="Helical" evidence="6">
    <location>
        <begin position="335"/>
        <end position="362"/>
    </location>
</feature>
<dbReference type="GO" id="GO:1990573">
    <property type="term" value="P:potassium ion import across plasma membrane"/>
    <property type="evidence" value="ECO:0007669"/>
    <property type="project" value="TreeGrafter"/>
</dbReference>
<dbReference type="InterPro" id="IPR023299">
    <property type="entry name" value="ATPase_P-typ_cyto_dom_N"/>
</dbReference>
<feature type="non-terminal residue" evidence="8">
    <location>
        <position position="470"/>
    </location>
</feature>
<dbReference type="SUPFAM" id="SSF81665">
    <property type="entry name" value="Calcium ATPase, transmembrane domain M"/>
    <property type="match status" value="1"/>
</dbReference>
<keyword evidence="3 6" id="KW-0812">Transmembrane</keyword>
<dbReference type="GO" id="GO:0005886">
    <property type="term" value="C:plasma membrane"/>
    <property type="evidence" value="ECO:0007669"/>
    <property type="project" value="UniProtKB-SubCell"/>
</dbReference>
<evidence type="ECO:0000256" key="2">
    <source>
        <dbReference type="ARBA" id="ARBA00022475"/>
    </source>
</evidence>
<reference evidence="8" key="1">
    <citation type="submission" date="2021-06" db="EMBL/GenBank/DDBJ databases">
        <authorList>
            <person name="Kallberg Y."/>
            <person name="Tangrot J."/>
            <person name="Rosling A."/>
        </authorList>
    </citation>
    <scope>NUCLEOTIDE SEQUENCE</scope>
    <source>
        <strain evidence="8">87-6 pot B 2015</strain>
    </source>
</reference>
<dbReference type="SUPFAM" id="SSF81660">
    <property type="entry name" value="Metal cation-transporting ATPase, ATP-binding domain N"/>
    <property type="match status" value="1"/>
</dbReference>
<evidence type="ECO:0000259" key="7">
    <source>
        <dbReference type="Pfam" id="PF00689"/>
    </source>
</evidence>
<accession>A0A9N8VJA7</accession>
<dbReference type="EMBL" id="CAJVPP010000169">
    <property type="protein sequence ID" value="CAG8450437.1"/>
    <property type="molecule type" value="Genomic_DNA"/>
</dbReference>
<evidence type="ECO:0000313" key="8">
    <source>
        <dbReference type="EMBL" id="CAG8450437.1"/>
    </source>
</evidence>
<dbReference type="InterPro" id="IPR050510">
    <property type="entry name" value="Cation_transp_ATPase_P-type"/>
</dbReference>
<name>A0A9N8VJA7_FUNMO</name>
<dbReference type="GO" id="GO:0030007">
    <property type="term" value="P:intracellular potassium ion homeostasis"/>
    <property type="evidence" value="ECO:0007669"/>
    <property type="project" value="TreeGrafter"/>
</dbReference>